<evidence type="ECO:0000313" key="2">
    <source>
        <dbReference type="EMBL" id="GAI11549.1"/>
    </source>
</evidence>
<dbReference type="PANTHER" id="PTHR45688:SF13">
    <property type="entry name" value="ALANINE--GLYOXYLATE AMINOTRANSFERASE 2-LIKE"/>
    <property type="match status" value="1"/>
</dbReference>
<dbReference type="EMBL" id="BARV01011736">
    <property type="protein sequence ID" value="GAI11549.1"/>
    <property type="molecule type" value="Genomic_DNA"/>
</dbReference>
<name>X1MYX4_9ZZZZ</name>
<comment type="similarity">
    <text evidence="1">Belongs to the class-III pyridoxal-phosphate-dependent aminotransferase family.</text>
</comment>
<dbReference type="Pfam" id="PF00202">
    <property type="entry name" value="Aminotran_3"/>
    <property type="match status" value="1"/>
</dbReference>
<feature type="non-terminal residue" evidence="2">
    <location>
        <position position="1"/>
    </location>
</feature>
<dbReference type="InterPro" id="IPR015424">
    <property type="entry name" value="PyrdxlP-dep_Trfase"/>
</dbReference>
<dbReference type="GO" id="GO:0008483">
    <property type="term" value="F:transaminase activity"/>
    <property type="evidence" value="ECO:0007669"/>
    <property type="project" value="InterPro"/>
</dbReference>
<dbReference type="AlphaFoldDB" id="X1MYX4"/>
<organism evidence="2">
    <name type="scientific">marine sediment metagenome</name>
    <dbReference type="NCBI Taxonomy" id="412755"/>
    <lineage>
        <taxon>unclassified sequences</taxon>
        <taxon>metagenomes</taxon>
        <taxon>ecological metagenomes</taxon>
    </lineage>
</organism>
<dbReference type="SUPFAM" id="SSF53383">
    <property type="entry name" value="PLP-dependent transferases"/>
    <property type="match status" value="1"/>
</dbReference>
<gene>
    <name evidence="2" type="ORF">S06H3_22099</name>
</gene>
<dbReference type="InterPro" id="IPR005814">
    <property type="entry name" value="Aminotrans_3"/>
</dbReference>
<protein>
    <recommendedName>
        <fullName evidence="3">Aminotransferase class III-fold pyridoxal phosphate-dependent enzyme</fullName>
    </recommendedName>
</protein>
<dbReference type="InterPro" id="IPR015422">
    <property type="entry name" value="PyrdxlP-dep_Trfase_small"/>
</dbReference>
<dbReference type="Gene3D" id="3.90.1150.10">
    <property type="entry name" value="Aspartate Aminotransferase, domain 1"/>
    <property type="match status" value="1"/>
</dbReference>
<comment type="caution">
    <text evidence="2">The sequence shown here is derived from an EMBL/GenBank/DDBJ whole genome shotgun (WGS) entry which is preliminary data.</text>
</comment>
<proteinExistence type="inferred from homology"/>
<reference evidence="2" key="1">
    <citation type="journal article" date="2014" name="Front. Microbiol.">
        <title>High frequency of phylogenetically diverse reductive dehalogenase-homologous genes in deep subseafloor sedimentary metagenomes.</title>
        <authorList>
            <person name="Kawai M."/>
            <person name="Futagami T."/>
            <person name="Toyoda A."/>
            <person name="Takaki Y."/>
            <person name="Nishi S."/>
            <person name="Hori S."/>
            <person name="Arai W."/>
            <person name="Tsubouchi T."/>
            <person name="Morono Y."/>
            <person name="Uchiyama I."/>
            <person name="Ito T."/>
            <person name="Fujiyama A."/>
            <person name="Inagaki F."/>
            <person name="Takami H."/>
        </authorList>
    </citation>
    <scope>NUCLEOTIDE SEQUENCE</scope>
    <source>
        <strain evidence="2">Expedition CK06-06</strain>
    </source>
</reference>
<accession>X1MYX4</accession>
<dbReference type="GO" id="GO:0005739">
    <property type="term" value="C:mitochondrion"/>
    <property type="evidence" value="ECO:0007669"/>
    <property type="project" value="TreeGrafter"/>
</dbReference>
<sequence>YEIIGDIRGPGLAIGIELVKNKESKKPAVSEANEIVKKGLEKGVIFGISKYGNMGNVIKIKPSLTITDAEIEKTLSVFETCVYEVNKTIEKEGV</sequence>
<evidence type="ECO:0008006" key="3">
    <source>
        <dbReference type="Google" id="ProtNLM"/>
    </source>
</evidence>
<evidence type="ECO:0000256" key="1">
    <source>
        <dbReference type="ARBA" id="ARBA00008954"/>
    </source>
</evidence>
<dbReference type="GO" id="GO:0030170">
    <property type="term" value="F:pyridoxal phosphate binding"/>
    <property type="evidence" value="ECO:0007669"/>
    <property type="project" value="InterPro"/>
</dbReference>
<dbReference type="PANTHER" id="PTHR45688">
    <property type="match status" value="1"/>
</dbReference>